<evidence type="ECO:0000313" key="4">
    <source>
        <dbReference type="Proteomes" id="UP000807342"/>
    </source>
</evidence>
<evidence type="ECO:0000256" key="2">
    <source>
        <dbReference type="SAM" id="MobiDB-lite"/>
    </source>
</evidence>
<protein>
    <recommendedName>
        <fullName evidence="5">Caprin-1 dimerization domain-containing protein</fullName>
    </recommendedName>
</protein>
<dbReference type="Proteomes" id="UP000807342">
    <property type="component" value="Unassembled WGS sequence"/>
</dbReference>
<dbReference type="AlphaFoldDB" id="A0A9P5X4D9"/>
<organism evidence="3 4">
    <name type="scientific">Macrolepiota fuliginosa MF-IS2</name>
    <dbReference type="NCBI Taxonomy" id="1400762"/>
    <lineage>
        <taxon>Eukaryota</taxon>
        <taxon>Fungi</taxon>
        <taxon>Dikarya</taxon>
        <taxon>Basidiomycota</taxon>
        <taxon>Agaricomycotina</taxon>
        <taxon>Agaricomycetes</taxon>
        <taxon>Agaricomycetidae</taxon>
        <taxon>Agaricales</taxon>
        <taxon>Agaricineae</taxon>
        <taxon>Agaricaceae</taxon>
        <taxon>Macrolepiota</taxon>
    </lineage>
</organism>
<evidence type="ECO:0000313" key="3">
    <source>
        <dbReference type="EMBL" id="KAF9443835.1"/>
    </source>
</evidence>
<feature type="compositionally biased region" description="Low complexity" evidence="2">
    <location>
        <begin position="272"/>
        <end position="283"/>
    </location>
</feature>
<dbReference type="OrthoDB" id="2409325at2759"/>
<feature type="compositionally biased region" description="Basic and acidic residues" evidence="2">
    <location>
        <begin position="440"/>
        <end position="458"/>
    </location>
</feature>
<accession>A0A9P5X4D9</accession>
<sequence>MPEPVQQRFVPGAPPPAPPSKSQRKKRKSKPKTDDDHPTTDAPSVDKGPENDTTQNVVVVPDLAAHESQAPSIPDDDLLKHSPIVDLVGKRLKTTSKKITRLAGYAATDPDNLNDDQKRILKALPTLEAIQKELAEVKKAIETHEAELAHELAAKRAEAEKAEKARIQEAVAAAQSSLLSKTGDILNLLRVHASISTGEVNASAISIHEVTSIHAAADALLGQDSDRQQSVVAGFLLDEGDFDGIPYSLLIDITNAALNPSREPTPEPEEPAAPAEEIPSTASITGPSEPEAPVSVVGVPGAITTSNSFRFMQDSELEGPFDDTPAEIPVPEDTAPPVPVAEANLVIEATPSPVNGHTEEGAPPTTADPAAVIDWAADETAEELPSIAGLHAEFGTSGSATPAEQPVPVNGEAPPEAVPVPSQPLHPEDDGFQQLPGRGHRGDGRGRGGRGFRGDRGGFRGGYRGRGDGGGFRGGYHRGGGDRGGGERGRGGYRGGRGEWRGDGERRGGRGRGRGGEYRGGPHHSGNQSPAPGPAPAAPV</sequence>
<dbReference type="EMBL" id="MU151430">
    <property type="protein sequence ID" value="KAF9443835.1"/>
    <property type="molecule type" value="Genomic_DNA"/>
</dbReference>
<keyword evidence="1" id="KW-0175">Coiled coil</keyword>
<feature type="region of interest" description="Disordered" evidence="2">
    <location>
        <begin position="1"/>
        <end position="57"/>
    </location>
</feature>
<feature type="compositionally biased region" description="Pro residues" evidence="2">
    <location>
        <begin position="531"/>
        <end position="540"/>
    </location>
</feature>
<feature type="compositionally biased region" description="Basic and acidic residues" evidence="2">
    <location>
        <begin position="479"/>
        <end position="508"/>
    </location>
</feature>
<evidence type="ECO:0000256" key="1">
    <source>
        <dbReference type="SAM" id="Coils"/>
    </source>
</evidence>
<keyword evidence="4" id="KW-1185">Reference proteome</keyword>
<feature type="region of interest" description="Disordered" evidence="2">
    <location>
        <begin position="258"/>
        <end position="296"/>
    </location>
</feature>
<feature type="region of interest" description="Disordered" evidence="2">
    <location>
        <begin position="393"/>
        <end position="540"/>
    </location>
</feature>
<name>A0A9P5X4D9_9AGAR</name>
<gene>
    <name evidence="3" type="ORF">P691DRAFT_763914</name>
</gene>
<comment type="caution">
    <text evidence="3">The sequence shown here is derived from an EMBL/GenBank/DDBJ whole genome shotgun (WGS) entry which is preliminary data.</text>
</comment>
<feature type="coiled-coil region" evidence="1">
    <location>
        <begin position="127"/>
        <end position="177"/>
    </location>
</feature>
<evidence type="ECO:0008006" key="5">
    <source>
        <dbReference type="Google" id="ProtNLM"/>
    </source>
</evidence>
<feature type="compositionally biased region" description="Gly residues" evidence="2">
    <location>
        <begin position="459"/>
        <end position="478"/>
    </location>
</feature>
<proteinExistence type="predicted"/>
<reference evidence="3" key="1">
    <citation type="submission" date="2020-11" db="EMBL/GenBank/DDBJ databases">
        <authorList>
            <consortium name="DOE Joint Genome Institute"/>
            <person name="Ahrendt S."/>
            <person name="Riley R."/>
            <person name="Andreopoulos W."/>
            <person name="Labutti K."/>
            <person name="Pangilinan J."/>
            <person name="Ruiz-Duenas F.J."/>
            <person name="Barrasa J.M."/>
            <person name="Sanchez-Garcia M."/>
            <person name="Camarero S."/>
            <person name="Miyauchi S."/>
            <person name="Serrano A."/>
            <person name="Linde D."/>
            <person name="Babiker R."/>
            <person name="Drula E."/>
            <person name="Ayuso-Fernandez I."/>
            <person name="Pacheco R."/>
            <person name="Padilla G."/>
            <person name="Ferreira P."/>
            <person name="Barriuso J."/>
            <person name="Kellner H."/>
            <person name="Castanera R."/>
            <person name="Alfaro M."/>
            <person name="Ramirez L."/>
            <person name="Pisabarro A.G."/>
            <person name="Kuo A."/>
            <person name="Tritt A."/>
            <person name="Lipzen A."/>
            <person name="He G."/>
            <person name="Yan M."/>
            <person name="Ng V."/>
            <person name="Cullen D."/>
            <person name="Martin F."/>
            <person name="Rosso M.-N."/>
            <person name="Henrissat B."/>
            <person name="Hibbett D."/>
            <person name="Martinez A.T."/>
            <person name="Grigoriev I.V."/>
        </authorList>
    </citation>
    <scope>NUCLEOTIDE SEQUENCE</scope>
    <source>
        <strain evidence="3">MF-IS2</strain>
    </source>
</reference>